<name>R1F2L0_9GAMM</name>
<dbReference type="Proteomes" id="UP000013526">
    <property type="component" value="Unassembled WGS sequence"/>
</dbReference>
<dbReference type="AlphaFoldDB" id="R1F2L0"/>
<dbReference type="EMBL" id="AQGQ01000139">
    <property type="protein sequence ID" value="EOD54047.1"/>
    <property type="molecule type" value="Genomic_DNA"/>
</dbReference>
<keyword evidence="2" id="KW-1185">Reference proteome</keyword>
<proteinExistence type="predicted"/>
<reference evidence="1 2" key="1">
    <citation type="journal article" date="2013" name="Genome Announc.">
        <title>Draft Genome Sequence of Aeromonas molluscorum Strain 848TT, Isolated from Bivalve Molluscs.</title>
        <authorList>
            <person name="Spataro N."/>
            <person name="Farfan M."/>
            <person name="Albarral V."/>
            <person name="Sanglas A."/>
            <person name="Loren J.G."/>
            <person name="Fuste M.C."/>
            <person name="Bosch E."/>
        </authorList>
    </citation>
    <scope>NUCLEOTIDE SEQUENCE [LARGE SCALE GENOMIC DNA]</scope>
    <source>
        <strain evidence="1 2">848</strain>
    </source>
</reference>
<gene>
    <name evidence="1" type="ORF">G113_16365</name>
</gene>
<organism evidence="1 2">
    <name type="scientific">Aeromonas molluscorum 848</name>
    <dbReference type="NCBI Taxonomy" id="1268236"/>
    <lineage>
        <taxon>Bacteria</taxon>
        <taxon>Pseudomonadati</taxon>
        <taxon>Pseudomonadota</taxon>
        <taxon>Gammaproteobacteria</taxon>
        <taxon>Aeromonadales</taxon>
        <taxon>Aeromonadaceae</taxon>
        <taxon>Aeromonas</taxon>
    </lineage>
</organism>
<comment type="caution">
    <text evidence="1">The sequence shown here is derived from an EMBL/GenBank/DDBJ whole genome shotgun (WGS) entry which is preliminary data.</text>
</comment>
<sequence>MGGLLLGQVAGAASVYADEGLPAEYRPSVYAFIDAAKTKDHQAIARQISYPLKREYPLAAINNQQEMLTRFDEVFDDALLGTIAQSGVEQDWQSVGWRGIMLGNGEVWMDYDGKIIGVNYQTPLEARLKASLIAKQKSALHPSLREYERPELMWQTDKFMIRIDDMGNGQYRYASWNKGKSLNEKPDLVLKQGRLLFDGSGGNHSFQFKSGPYQYHCEVIVMGENDSPPGALVVYKNGIEILRQPVLAAQ</sequence>
<accession>R1F2L0</accession>
<dbReference type="PATRIC" id="fig|1268236.3.peg.3203"/>
<evidence type="ECO:0000313" key="1">
    <source>
        <dbReference type="EMBL" id="EOD54047.1"/>
    </source>
</evidence>
<evidence type="ECO:0000313" key="2">
    <source>
        <dbReference type="Proteomes" id="UP000013526"/>
    </source>
</evidence>
<protein>
    <submittedName>
        <fullName evidence="1">Uncharacterized protein</fullName>
    </submittedName>
</protein>